<protein>
    <submittedName>
        <fullName evidence="1">Uncharacterized protein</fullName>
    </submittedName>
</protein>
<reference evidence="1 2" key="1">
    <citation type="submission" date="2022-06" db="EMBL/GenBank/DDBJ databases">
        <title>Genomic Encyclopedia of Archaeal and Bacterial Type Strains, Phase II (KMG-II): from individual species to whole genera.</title>
        <authorList>
            <person name="Goeker M."/>
        </authorList>
    </citation>
    <scope>NUCLEOTIDE SEQUENCE [LARGE SCALE GENOMIC DNA]</scope>
    <source>
        <strain evidence="1 2">DSM 44255</strain>
    </source>
</reference>
<organism evidence="1 2">
    <name type="scientific">Actinokineospora diospyrosa</name>
    <dbReference type="NCBI Taxonomy" id="103728"/>
    <lineage>
        <taxon>Bacteria</taxon>
        <taxon>Bacillati</taxon>
        <taxon>Actinomycetota</taxon>
        <taxon>Actinomycetes</taxon>
        <taxon>Pseudonocardiales</taxon>
        <taxon>Pseudonocardiaceae</taxon>
        <taxon>Actinokineospora</taxon>
    </lineage>
</organism>
<proteinExistence type="predicted"/>
<evidence type="ECO:0000313" key="1">
    <source>
        <dbReference type="EMBL" id="MCP2269231.1"/>
    </source>
</evidence>
<accession>A0ABT1I9C4</accession>
<dbReference type="EMBL" id="JAMTCO010000004">
    <property type="protein sequence ID" value="MCP2269231.1"/>
    <property type="molecule type" value="Genomic_DNA"/>
</dbReference>
<evidence type="ECO:0000313" key="2">
    <source>
        <dbReference type="Proteomes" id="UP001205185"/>
    </source>
</evidence>
<comment type="caution">
    <text evidence="1">The sequence shown here is derived from an EMBL/GenBank/DDBJ whole genome shotgun (WGS) entry which is preliminary data.</text>
</comment>
<keyword evidence="2" id="KW-1185">Reference proteome</keyword>
<dbReference type="RefSeq" id="WP_253886239.1">
    <property type="nucleotide sequence ID" value="NZ_BAAAVB010000004.1"/>
</dbReference>
<name>A0ABT1I9C4_9PSEU</name>
<sequence length="232" mass="26061">MSTIAEQERRCQQKIVRIAAELPGGWSYAQPVKWHNGRWQPTGYPELVPPTGGATLAVHLAREGRKWSFMIKPTCPEHLRDHYTPKTIQWVFISYATKPADAAAMIIDKLDGYAELLADARRRDLATRLAVERAIGAVTRIARVFTEEPHVETRRSYAWDHWSGWDGEVKWLGKARVSVTSRGQPHAVDRTGTHWGAVTVSIAVSLDDERLADLEGALDRARANTIRSDSTQ</sequence>
<dbReference type="Proteomes" id="UP001205185">
    <property type="component" value="Unassembled WGS sequence"/>
</dbReference>
<gene>
    <name evidence="1" type="ORF">LV75_001719</name>
</gene>